<sequence>MLVGKDGRLSTPNAQHLAAQIDLNPTRTYDLIRRSDKEFRSKYRYLHADRLMGPILANDFTYEFAIKQIATLATDGKCWPEDLEACRKMIDYRQLKRVTWYQKFPALEYQLPTGLIIKVKVAGLAGFEGGAALVAPLFWATKSMEELPLQFWLYILTDTFCKYEMASVDIDIVTMRRPVQSRVEKERGVKPGRVLEIFNSKDFETLTRERFVEVCRMYHKQLDKYLSDTGQGTAGPIDDLKGGALGGSGGLSF</sequence>
<name>A0ABQ4PW58_9PROT</name>
<gene>
    <name evidence="1" type="ORF">PsB1_1360</name>
</gene>
<dbReference type="EMBL" id="BPFZ01000007">
    <property type="protein sequence ID" value="GIU67206.1"/>
    <property type="molecule type" value="Genomic_DNA"/>
</dbReference>
<evidence type="ECO:0000313" key="1">
    <source>
        <dbReference type="EMBL" id="GIU67206.1"/>
    </source>
</evidence>
<keyword evidence="2" id="KW-1185">Reference proteome</keyword>
<evidence type="ECO:0000313" key="2">
    <source>
        <dbReference type="Proteomes" id="UP001161064"/>
    </source>
</evidence>
<reference evidence="1" key="2">
    <citation type="journal article" date="2023" name="ISME Commun">
        <title>Characterization of a bloom-associated alphaproteobacterial lineage, 'Candidatus Phycosocius': insights into freshwater algal-bacterial interactions.</title>
        <authorList>
            <person name="Tanabe Y."/>
            <person name="Yamaguchi H."/>
            <person name="Yoshida M."/>
            <person name="Kai A."/>
            <person name="Okazaki Y."/>
        </authorList>
    </citation>
    <scope>NUCLEOTIDE SEQUENCE</scope>
    <source>
        <strain evidence="1">BOTRYCO-1</strain>
    </source>
</reference>
<dbReference type="Proteomes" id="UP001161064">
    <property type="component" value="Unassembled WGS sequence"/>
</dbReference>
<organism evidence="1 2">
    <name type="scientific">Candidatus Phycosocius spiralis</name>
    <dbReference type="NCBI Taxonomy" id="2815099"/>
    <lineage>
        <taxon>Bacteria</taxon>
        <taxon>Pseudomonadati</taxon>
        <taxon>Pseudomonadota</taxon>
        <taxon>Alphaproteobacteria</taxon>
        <taxon>Caulobacterales</taxon>
        <taxon>Caulobacterales incertae sedis</taxon>
        <taxon>Candidatus Phycosocius</taxon>
    </lineage>
</organism>
<proteinExistence type="predicted"/>
<protein>
    <submittedName>
        <fullName evidence="1">Uncharacterized protein</fullName>
    </submittedName>
</protein>
<reference evidence="1" key="1">
    <citation type="submission" date="2021-05" db="EMBL/GenBank/DDBJ databases">
        <authorList>
            <person name="Tanabe Y."/>
        </authorList>
    </citation>
    <scope>NUCLEOTIDE SEQUENCE</scope>
    <source>
        <strain evidence="1">BOTRYCO-1</strain>
    </source>
</reference>
<accession>A0ABQ4PW58</accession>
<comment type="caution">
    <text evidence="1">The sequence shown here is derived from an EMBL/GenBank/DDBJ whole genome shotgun (WGS) entry which is preliminary data.</text>
</comment>
<dbReference type="RefSeq" id="WP_284359995.1">
    <property type="nucleotide sequence ID" value="NZ_BPFZ01000007.1"/>
</dbReference>